<dbReference type="PROSITE" id="PS50110">
    <property type="entry name" value="RESPONSE_REGULATORY"/>
    <property type="match status" value="1"/>
</dbReference>
<evidence type="ECO:0000259" key="3">
    <source>
        <dbReference type="PROSITE" id="PS50110"/>
    </source>
</evidence>
<gene>
    <name evidence="4" type="ORF">LO744_15205</name>
</gene>
<dbReference type="EMBL" id="JAJNAY010000002">
    <property type="protein sequence ID" value="MCD1118202.1"/>
    <property type="molecule type" value="Genomic_DNA"/>
</dbReference>
<keyword evidence="1" id="KW-0597">Phosphoprotein</keyword>
<proteinExistence type="predicted"/>
<evidence type="ECO:0000313" key="5">
    <source>
        <dbReference type="Proteomes" id="UP001108025"/>
    </source>
</evidence>
<reference evidence="4" key="1">
    <citation type="submission" date="2021-11" db="EMBL/GenBank/DDBJ databases">
        <title>Description of novel Chryseobacterium species.</title>
        <authorList>
            <person name="Saticioglu I.B."/>
            <person name="Ay H."/>
            <person name="Altun S."/>
            <person name="Duman M."/>
        </authorList>
    </citation>
    <scope>NUCLEOTIDE SEQUENCE</scope>
    <source>
        <strain evidence="4">C-17</strain>
    </source>
</reference>
<dbReference type="InterPro" id="IPR001789">
    <property type="entry name" value="Sig_transdc_resp-reg_receiver"/>
</dbReference>
<feature type="coiled-coil region" evidence="2">
    <location>
        <begin position="268"/>
        <end position="295"/>
    </location>
</feature>
<dbReference type="Proteomes" id="UP001108025">
    <property type="component" value="Unassembled WGS sequence"/>
</dbReference>
<evidence type="ECO:0000256" key="2">
    <source>
        <dbReference type="SAM" id="Coils"/>
    </source>
</evidence>
<evidence type="ECO:0000256" key="1">
    <source>
        <dbReference type="PROSITE-ProRule" id="PRU00169"/>
    </source>
</evidence>
<comment type="caution">
    <text evidence="4">The sequence shown here is derived from an EMBL/GenBank/DDBJ whole genome shotgun (WGS) entry which is preliminary data.</text>
</comment>
<name>A0A9Q3V4T9_9FLAO</name>
<accession>A0A9Q3V4T9</accession>
<dbReference type="GO" id="GO:0000160">
    <property type="term" value="P:phosphorelay signal transduction system"/>
    <property type="evidence" value="ECO:0007669"/>
    <property type="project" value="InterPro"/>
</dbReference>
<dbReference type="AlphaFoldDB" id="A0A9Q3V4T9"/>
<sequence>MKKKFKLLIVEDDPLVISTYQSNISSYNKTNDQVEITATINSDKDDAILLLRNSENSFDGAIIDLDLKQSGGSDSSGNDIVREIKENLRFPVFVISGTTHNLSKDLAEETSFFKVKERDDSEFDYLDEFIKIFNTGITQILNRQGIIEKNINDIFWKHLSGSLELWINDIQKTPENKQKSLLRYVLSHLQEYLDLTEESDFDTYHPAEIYIMPPIKNKVFTGDLVEESNTNKLYIVLTPSCDLAQSKAKEILLAEIESDSEEGLLFEKANILKKNKAKEETIKNAEKDLKSLINNSYSNKYHFLPKYNEIKPGLINFQKLKSVRNKDLNNNFSRKASINSTFTKDIIARFSHYYSRQGSPDFNLDEIYDSLLK</sequence>
<organism evidence="4 5">
    <name type="scientific">Chryseobacterium turcicum</name>
    <dbReference type="NCBI Taxonomy" id="2898076"/>
    <lineage>
        <taxon>Bacteria</taxon>
        <taxon>Pseudomonadati</taxon>
        <taxon>Bacteroidota</taxon>
        <taxon>Flavobacteriia</taxon>
        <taxon>Flavobacteriales</taxon>
        <taxon>Weeksellaceae</taxon>
        <taxon>Chryseobacterium group</taxon>
        <taxon>Chryseobacterium</taxon>
    </lineage>
</organism>
<keyword evidence="2" id="KW-0175">Coiled coil</keyword>
<feature type="modified residue" description="4-aspartylphosphate" evidence="1">
    <location>
        <position position="64"/>
    </location>
</feature>
<keyword evidence="5" id="KW-1185">Reference proteome</keyword>
<dbReference type="Gene3D" id="3.40.50.2300">
    <property type="match status" value="1"/>
</dbReference>
<protein>
    <recommendedName>
        <fullName evidence="3">Response regulatory domain-containing protein</fullName>
    </recommendedName>
</protein>
<feature type="domain" description="Response regulatory" evidence="3">
    <location>
        <begin position="6"/>
        <end position="131"/>
    </location>
</feature>
<evidence type="ECO:0000313" key="4">
    <source>
        <dbReference type="EMBL" id="MCD1118202.1"/>
    </source>
</evidence>
<dbReference type="RefSeq" id="WP_230670833.1">
    <property type="nucleotide sequence ID" value="NZ_JAJNAY010000002.1"/>
</dbReference>